<accession>A0ABX5YJG8</accession>
<sequence length="42" mass="4845">MPTKLHFSEQIISKLREAEVHLAQVIGILIRAGDSCRDKRRQ</sequence>
<gene>
    <name evidence="1" type="ORF">GmarT_16770</name>
</gene>
<protein>
    <recommendedName>
        <fullName evidence="3">Transposase</fullName>
    </recommendedName>
</protein>
<proteinExistence type="predicted"/>
<evidence type="ECO:0000313" key="1">
    <source>
        <dbReference type="EMBL" id="QEG15834.1"/>
    </source>
</evidence>
<organism evidence="1 2">
    <name type="scientific">Gimesia maris</name>
    <dbReference type="NCBI Taxonomy" id="122"/>
    <lineage>
        <taxon>Bacteria</taxon>
        <taxon>Pseudomonadati</taxon>
        <taxon>Planctomycetota</taxon>
        <taxon>Planctomycetia</taxon>
        <taxon>Planctomycetales</taxon>
        <taxon>Planctomycetaceae</taxon>
        <taxon>Gimesia</taxon>
    </lineage>
</organism>
<name>A0ABX5YJG8_9PLAN</name>
<dbReference type="GeneID" id="98650565"/>
<keyword evidence="2" id="KW-1185">Reference proteome</keyword>
<dbReference type="EMBL" id="CP042910">
    <property type="protein sequence ID" value="QEG15834.1"/>
    <property type="molecule type" value="Genomic_DNA"/>
</dbReference>
<evidence type="ECO:0008006" key="3">
    <source>
        <dbReference type="Google" id="ProtNLM"/>
    </source>
</evidence>
<evidence type="ECO:0000313" key="2">
    <source>
        <dbReference type="Proteomes" id="UP000322887"/>
    </source>
</evidence>
<dbReference type="RefSeq" id="WP_002647815.1">
    <property type="nucleotide sequence ID" value="NZ_CP036353.1"/>
</dbReference>
<reference evidence="1 2" key="1">
    <citation type="submission" date="2019-08" db="EMBL/GenBank/DDBJ databases">
        <title>Deep-cultivation of Planctomycetes and their phenomic and genomic characterization uncovers novel biology.</title>
        <authorList>
            <person name="Wiegand S."/>
            <person name="Jogler M."/>
            <person name="Boedeker C."/>
            <person name="Pinto D."/>
            <person name="Vollmers J."/>
            <person name="Rivas-Marin E."/>
            <person name="Kohn T."/>
            <person name="Peeters S.H."/>
            <person name="Heuer A."/>
            <person name="Rast P."/>
            <person name="Oberbeckmann S."/>
            <person name="Bunk B."/>
            <person name="Jeske O."/>
            <person name="Meyerdierks A."/>
            <person name="Storesund J.E."/>
            <person name="Kallscheuer N."/>
            <person name="Luecker S."/>
            <person name="Lage O.M."/>
            <person name="Pohl T."/>
            <person name="Merkel B.J."/>
            <person name="Hornburger P."/>
            <person name="Mueller R.-W."/>
            <person name="Bruemmer F."/>
            <person name="Labrenz M."/>
            <person name="Spormann A.M."/>
            <person name="Op den Camp H."/>
            <person name="Overmann J."/>
            <person name="Amann R."/>
            <person name="Jetten M.S.M."/>
            <person name="Mascher T."/>
            <person name="Medema M.H."/>
            <person name="Devos D.P."/>
            <person name="Kaster A.-K."/>
            <person name="Ovreas L."/>
            <person name="Rohde M."/>
            <person name="Galperin M.Y."/>
            <person name="Jogler C."/>
        </authorList>
    </citation>
    <scope>NUCLEOTIDE SEQUENCE [LARGE SCALE GENOMIC DNA]</scope>
    <source>
        <strain evidence="1 2">DSM 8797</strain>
    </source>
</reference>
<dbReference type="Proteomes" id="UP000322887">
    <property type="component" value="Chromosome"/>
</dbReference>